<dbReference type="SUPFAM" id="SSF54106">
    <property type="entry name" value="LysM domain"/>
    <property type="match status" value="1"/>
</dbReference>
<name>A0ABX7XQQ7_9BACT</name>
<accession>A0ABX7XQQ7</accession>
<evidence type="ECO:0000313" key="2">
    <source>
        <dbReference type="EMBL" id="QUB75937.1"/>
    </source>
</evidence>
<dbReference type="CDD" id="cd00118">
    <property type="entry name" value="LysM"/>
    <property type="match status" value="1"/>
</dbReference>
<reference evidence="2 3" key="1">
    <citation type="submission" date="2021-03" db="EMBL/GenBank/DDBJ databases">
        <title>Human Oral Microbial Genomes.</title>
        <authorList>
            <person name="Johnston C.D."/>
            <person name="Chen T."/>
            <person name="Dewhirst F.E."/>
        </authorList>
    </citation>
    <scope>NUCLEOTIDE SEQUENCE [LARGE SCALE GENOMIC DNA]</scope>
    <source>
        <strain evidence="2 3">F0054</strain>
    </source>
</reference>
<keyword evidence="3" id="KW-1185">Reference proteome</keyword>
<dbReference type="Gene3D" id="3.10.350.10">
    <property type="entry name" value="LysM domain"/>
    <property type="match status" value="1"/>
</dbReference>
<dbReference type="InterPro" id="IPR036779">
    <property type="entry name" value="LysM_dom_sf"/>
</dbReference>
<dbReference type="RefSeq" id="WP_211807937.1">
    <property type="nucleotide sequence ID" value="NZ_CP072361.1"/>
</dbReference>
<dbReference type="InterPro" id="IPR018392">
    <property type="entry name" value="LysM"/>
</dbReference>
<dbReference type="Proteomes" id="UP000682195">
    <property type="component" value="Chromosome 1"/>
</dbReference>
<feature type="domain" description="LysM" evidence="1">
    <location>
        <begin position="7"/>
        <end position="59"/>
    </location>
</feature>
<sequence length="354" mass="40951">MIKEENRIYTVKQGDTLQSIADQLQINVDDIIEFHNRHSNTFITEFRPNLFGVDKIILPADLSEFRRRHNPNRLNLLYGDITLACEDIVIDEATELQMRGQNLIQAQTIQRFSVKQDEKDGHAISIIDCKEIIKRQISPQYKPLADTVSFLGQPLNHLVLGINPNGEIAKIVNQEEIYERWNKLKQTKEAQILLADDVTGENISQAMDTDYSQTLKVIKETLRYRLLCPDFWGDQTLGEVRHRETDLTLSSNFFSSHKIRFLLKETFARADETKGIIVTQEYSSMKEIQKELSGVYNSSLNDYLQTPMDYGMDIKCTFHLSGVPLCIQECHCHLQEKLNDMAVFTNEIHIKYNH</sequence>
<organism evidence="2 3">
    <name type="scientific">Prevotella melaninogenica</name>
    <dbReference type="NCBI Taxonomy" id="28132"/>
    <lineage>
        <taxon>Bacteria</taxon>
        <taxon>Pseudomonadati</taxon>
        <taxon>Bacteroidota</taxon>
        <taxon>Bacteroidia</taxon>
        <taxon>Bacteroidales</taxon>
        <taxon>Prevotellaceae</taxon>
        <taxon>Prevotella</taxon>
    </lineage>
</organism>
<proteinExistence type="predicted"/>
<evidence type="ECO:0000259" key="1">
    <source>
        <dbReference type="PROSITE" id="PS51782"/>
    </source>
</evidence>
<dbReference type="EMBL" id="CP072361">
    <property type="protein sequence ID" value="QUB75937.1"/>
    <property type="molecule type" value="Genomic_DNA"/>
</dbReference>
<evidence type="ECO:0000313" key="3">
    <source>
        <dbReference type="Proteomes" id="UP000682195"/>
    </source>
</evidence>
<gene>
    <name evidence="2" type="ORF">J5A58_02735</name>
</gene>
<dbReference type="Pfam" id="PF01476">
    <property type="entry name" value="LysM"/>
    <property type="match status" value="1"/>
</dbReference>
<dbReference type="PROSITE" id="PS51782">
    <property type="entry name" value="LYSM"/>
    <property type="match status" value="1"/>
</dbReference>
<protein>
    <submittedName>
        <fullName evidence="2">LysM peptidoglycan-binding domain-containing protein</fullName>
    </submittedName>
</protein>